<evidence type="ECO:0008006" key="4">
    <source>
        <dbReference type="Google" id="ProtNLM"/>
    </source>
</evidence>
<dbReference type="RefSeq" id="WP_140586615.1">
    <property type="nucleotide sequence ID" value="NZ_VFRR01000001.1"/>
</dbReference>
<keyword evidence="1" id="KW-0812">Transmembrane</keyword>
<reference evidence="2 3" key="1">
    <citation type="submission" date="2019-06" db="EMBL/GenBank/DDBJ databases">
        <title>A novel bacterium of genus Marinomonas, isolated from coastal sand.</title>
        <authorList>
            <person name="Huang H."/>
            <person name="Mo K."/>
            <person name="Hu Y."/>
        </authorList>
    </citation>
    <scope>NUCLEOTIDE SEQUENCE [LARGE SCALE GENOMIC DNA]</scope>
    <source>
        <strain evidence="2 3">HB171799</strain>
    </source>
</reference>
<gene>
    <name evidence="2" type="ORF">FJM67_00440</name>
</gene>
<dbReference type="InterPro" id="IPR008620">
    <property type="entry name" value="FixH"/>
</dbReference>
<dbReference type="EMBL" id="VFRR01000001">
    <property type="protein sequence ID" value="TPE55554.1"/>
    <property type="molecule type" value="Genomic_DNA"/>
</dbReference>
<organism evidence="2 3">
    <name type="scientific">Maribrevibacterium harenarium</name>
    <dbReference type="NCBI Taxonomy" id="2589817"/>
    <lineage>
        <taxon>Bacteria</taxon>
        <taxon>Pseudomonadati</taxon>
        <taxon>Pseudomonadota</taxon>
        <taxon>Gammaproteobacteria</taxon>
        <taxon>Oceanospirillales</taxon>
        <taxon>Oceanospirillaceae</taxon>
        <taxon>Maribrevibacterium</taxon>
    </lineage>
</organism>
<accession>A0A501X504</accession>
<feature type="transmembrane region" description="Helical" evidence="1">
    <location>
        <begin position="13"/>
        <end position="37"/>
    </location>
</feature>
<comment type="caution">
    <text evidence="2">The sequence shown here is derived from an EMBL/GenBank/DDBJ whole genome shotgun (WGS) entry which is preliminary data.</text>
</comment>
<protein>
    <recommendedName>
        <fullName evidence="4">Nitrogen fixation protein FixH</fullName>
    </recommendedName>
</protein>
<evidence type="ECO:0000313" key="2">
    <source>
        <dbReference type="EMBL" id="TPE55554.1"/>
    </source>
</evidence>
<evidence type="ECO:0000313" key="3">
    <source>
        <dbReference type="Proteomes" id="UP000315901"/>
    </source>
</evidence>
<keyword evidence="1" id="KW-1133">Transmembrane helix</keyword>
<dbReference type="Pfam" id="PF05751">
    <property type="entry name" value="FixH"/>
    <property type="match status" value="1"/>
</dbReference>
<dbReference type="Proteomes" id="UP000315901">
    <property type="component" value="Unassembled WGS sequence"/>
</dbReference>
<keyword evidence="3" id="KW-1185">Reference proteome</keyword>
<dbReference type="AlphaFoldDB" id="A0A501X504"/>
<evidence type="ECO:0000256" key="1">
    <source>
        <dbReference type="SAM" id="Phobius"/>
    </source>
</evidence>
<proteinExistence type="predicted"/>
<sequence>MSVVASKPWYRHFWPWFIIAVPFTSMVLGVTMIYLALNSSNDLVKEDYYKEGLAINVELGKRQVAKEMDIQAVLTVDELTGELLLKTENTNADSISLVFTHAAYSDKDFNLDAVRVSPGEYRAHLERPLSEIWNVYLESSEGWQMSGRINANITQRLNFNL</sequence>
<name>A0A501X504_9GAMM</name>
<keyword evidence="1" id="KW-0472">Membrane</keyword>
<dbReference type="OrthoDB" id="5295180at2"/>